<evidence type="ECO:0000313" key="5">
    <source>
        <dbReference type="Proteomes" id="UP000192374"/>
    </source>
</evidence>
<evidence type="ECO:0000259" key="2">
    <source>
        <dbReference type="Pfam" id="PF00582"/>
    </source>
</evidence>
<name>A0A7I7PI18_9MYCO</name>
<dbReference type="EMBL" id="AP022583">
    <property type="protein sequence ID" value="BBY08226.1"/>
    <property type="molecule type" value="Genomic_DNA"/>
</dbReference>
<dbReference type="InterPro" id="IPR014729">
    <property type="entry name" value="Rossmann-like_a/b/a_fold"/>
</dbReference>
<dbReference type="Gene3D" id="3.40.50.620">
    <property type="entry name" value="HUPs"/>
    <property type="match status" value="2"/>
</dbReference>
<dbReference type="RefSeq" id="WP_083089766.1">
    <property type="nucleotide sequence ID" value="NZ_AP022583.1"/>
</dbReference>
<evidence type="ECO:0000256" key="1">
    <source>
        <dbReference type="ARBA" id="ARBA00008791"/>
    </source>
</evidence>
<dbReference type="AlphaFoldDB" id="A0A7I7PI18"/>
<dbReference type="Proteomes" id="UP000466894">
    <property type="component" value="Chromosome"/>
</dbReference>
<dbReference type="OrthoDB" id="3174546at2"/>
<accession>A0A7I7PI18</accession>
<proteinExistence type="inferred from homology"/>
<feature type="domain" description="UspA" evidence="2">
    <location>
        <begin position="10"/>
        <end position="140"/>
    </location>
</feature>
<gene>
    <name evidence="4" type="ORF">BST37_20380</name>
    <name evidence="3" type="ORF">MNVI_35440</name>
</gene>
<evidence type="ECO:0000313" key="6">
    <source>
        <dbReference type="Proteomes" id="UP000466894"/>
    </source>
</evidence>
<dbReference type="PRINTS" id="PR01438">
    <property type="entry name" value="UNVRSLSTRESS"/>
</dbReference>
<dbReference type="Proteomes" id="UP000192374">
    <property type="component" value="Unassembled WGS sequence"/>
</dbReference>
<protein>
    <submittedName>
        <fullName evidence="3">Universal stress protein</fullName>
    </submittedName>
</protein>
<dbReference type="InterPro" id="IPR006015">
    <property type="entry name" value="Universal_stress_UspA"/>
</dbReference>
<evidence type="ECO:0000313" key="4">
    <source>
        <dbReference type="EMBL" id="ORB11220.1"/>
    </source>
</evidence>
<dbReference type="SUPFAM" id="SSF52402">
    <property type="entry name" value="Adenine nucleotide alpha hydrolases-like"/>
    <property type="match status" value="2"/>
</dbReference>
<sequence>MSGSPTSPAVVVGVDGSKVAIRTALWAADEAVDRNVPLRLLCAVDQDNTKPVDERDTPRLANAEMAVHWASAAVEATDKPVKIEAEISRDSPISALVSASRSAAMVCVGALGLNHFQPGRVGSTAAALAVAAHCPVAIVRGGGHRPQPSCQWIVVEADESPDVGVVLEAAATEARLRNAPLRAVTCWKSSPADQPAAGDCRIRARLDRRMARWRRRYPDLSTEAIALHGCLLDYLAKHAASVQLLVVGARHPDHVREILGAAGNAALVDFNGVLLVVGHQHL</sequence>
<organism evidence="3 6">
    <name type="scientific">Mycobacterium noviomagense</name>
    <dbReference type="NCBI Taxonomy" id="459858"/>
    <lineage>
        <taxon>Bacteria</taxon>
        <taxon>Bacillati</taxon>
        <taxon>Actinomycetota</taxon>
        <taxon>Actinomycetes</taxon>
        <taxon>Mycobacteriales</taxon>
        <taxon>Mycobacteriaceae</taxon>
        <taxon>Mycobacterium</taxon>
    </lineage>
</organism>
<dbReference type="Pfam" id="PF00582">
    <property type="entry name" value="Usp"/>
    <property type="match status" value="1"/>
</dbReference>
<reference evidence="3 6" key="2">
    <citation type="journal article" date="2019" name="Emerg. Microbes Infect.">
        <title>Comprehensive subspecies identification of 175 nontuberculous mycobacteria species based on 7547 genomic profiles.</title>
        <authorList>
            <person name="Matsumoto Y."/>
            <person name="Kinjo T."/>
            <person name="Motooka D."/>
            <person name="Nabeya D."/>
            <person name="Jung N."/>
            <person name="Uechi K."/>
            <person name="Horii T."/>
            <person name="Iida T."/>
            <person name="Fujita J."/>
            <person name="Nakamura S."/>
        </authorList>
    </citation>
    <scope>NUCLEOTIDE SEQUENCE [LARGE SCALE GENOMIC DNA]</scope>
    <source>
        <strain evidence="3 6">JCM 16367</strain>
    </source>
</reference>
<dbReference type="EMBL" id="MVIC01000058">
    <property type="protein sequence ID" value="ORB11220.1"/>
    <property type="molecule type" value="Genomic_DNA"/>
</dbReference>
<dbReference type="InterPro" id="IPR006016">
    <property type="entry name" value="UspA"/>
</dbReference>
<keyword evidence="5" id="KW-1185">Reference proteome</keyword>
<evidence type="ECO:0000313" key="3">
    <source>
        <dbReference type="EMBL" id="BBY08226.1"/>
    </source>
</evidence>
<reference evidence="4 5" key="1">
    <citation type="submission" date="2017-02" db="EMBL/GenBank/DDBJ databases">
        <title>The new phylogeny of genus Mycobacterium.</title>
        <authorList>
            <person name="Tortoli E."/>
            <person name="Trovato A."/>
            <person name="Cirillo D.M."/>
        </authorList>
    </citation>
    <scope>NUCLEOTIDE SEQUENCE [LARGE SCALE GENOMIC DNA]</scope>
    <source>
        <strain evidence="4 5">DSM 45145</strain>
    </source>
</reference>
<reference evidence="3" key="3">
    <citation type="submission" date="2020-02" db="EMBL/GenBank/DDBJ databases">
        <authorList>
            <person name="Matsumoto Y."/>
            <person name="Motooka D."/>
            <person name="Nakamura S."/>
        </authorList>
    </citation>
    <scope>NUCLEOTIDE SEQUENCE</scope>
    <source>
        <strain evidence="3">JCM 16367</strain>
    </source>
</reference>
<dbReference type="KEGG" id="mnv:MNVI_35440"/>
<comment type="similarity">
    <text evidence="1">Belongs to the universal stress protein A family.</text>
</comment>